<dbReference type="PANTHER" id="PTHR42083">
    <property type="entry name" value="MARVEL DOMAIN-CONTAINING PROTEIN"/>
    <property type="match status" value="1"/>
</dbReference>
<feature type="transmembrane region" description="Helical" evidence="1">
    <location>
        <begin position="131"/>
        <end position="158"/>
    </location>
</feature>
<keyword evidence="3" id="KW-1185">Reference proteome</keyword>
<dbReference type="EMBL" id="JAADYS010002320">
    <property type="protein sequence ID" value="KAF4458905.1"/>
    <property type="molecule type" value="Genomic_DNA"/>
</dbReference>
<sequence>MPISTLIPQHFHKNYPLRLRVLAGLRCVQFILAIVIAGLYGSLLATQTSSTATLFQISIFAEVVAVLSAITCALSCFVTLQGIAWCICDGYTFVLWTTLFGTSYPTMRYIGRVRSEGKASQYLNDLDFPKLQVVVYIDFFVTFLWLGTTIQSITSFCLAKKRARNIEEAKTRTDFEAREVFDD</sequence>
<dbReference type="GO" id="GO:0016740">
    <property type="term" value="F:transferase activity"/>
    <property type="evidence" value="ECO:0007669"/>
    <property type="project" value="UniProtKB-KW"/>
</dbReference>
<keyword evidence="2" id="KW-0808">Transferase</keyword>
<comment type="caution">
    <text evidence="2">The sequence shown here is derived from an EMBL/GenBank/DDBJ whole genome shotgun (WGS) entry which is preliminary data.</text>
</comment>
<evidence type="ECO:0000313" key="2">
    <source>
        <dbReference type="EMBL" id="KAF4458905.1"/>
    </source>
</evidence>
<dbReference type="AlphaFoldDB" id="A0A8H4KWS5"/>
<dbReference type="OrthoDB" id="5363290at2759"/>
<organism evidence="2 3">
    <name type="scientific">Fusarium albosuccineum</name>
    <dbReference type="NCBI Taxonomy" id="1237068"/>
    <lineage>
        <taxon>Eukaryota</taxon>
        <taxon>Fungi</taxon>
        <taxon>Dikarya</taxon>
        <taxon>Ascomycota</taxon>
        <taxon>Pezizomycotina</taxon>
        <taxon>Sordariomycetes</taxon>
        <taxon>Hypocreomycetidae</taxon>
        <taxon>Hypocreales</taxon>
        <taxon>Nectriaceae</taxon>
        <taxon>Fusarium</taxon>
        <taxon>Fusarium decemcellulare species complex</taxon>
    </lineage>
</organism>
<keyword evidence="1" id="KW-0472">Membrane</keyword>
<dbReference type="PANTHER" id="PTHR42083:SF1">
    <property type="entry name" value="MARVEL DOMAIN-CONTAINING PROTEIN"/>
    <property type="match status" value="1"/>
</dbReference>
<dbReference type="Proteomes" id="UP000554235">
    <property type="component" value="Unassembled WGS sequence"/>
</dbReference>
<evidence type="ECO:0000256" key="1">
    <source>
        <dbReference type="SAM" id="Phobius"/>
    </source>
</evidence>
<gene>
    <name evidence="2" type="ORF">FALBO_14354</name>
</gene>
<name>A0A8H4KWS5_9HYPO</name>
<feature type="transmembrane region" description="Helical" evidence="1">
    <location>
        <begin position="90"/>
        <end position="111"/>
    </location>
</feature>
<keyword evidence="1" id="KW-1133">Transmembrane helix</keyword>
<evidence type="ECO:0000313" key="3">
    <source>
        <dbReference type="Proteomes" id="UP000554235"/>
    </source>
</evidence>
<feature type="transmembrane region" description="Helical" evidence="1">
    <location>
        <begin position="21"/>
        <end position="43"/>
    </location>
</feature>
<accession>A0A8H4KWS5</accession>
<keyword evidence="1" id="KW-0812">Transmembrane</keyword>
<reference evidence="2 3" key="1">
    <citation type="submission" date="2020-01" db="EMBL/GenBank/DDBJ databases">
        <title>Identification and distribution of gene clusters putatively required for synthesis of sphingolipid metabolism inhibitors in phylogenetically diverse species of the filamentous fungus Fusarium.</title>
        <authorList>
            <person name="Kim H.-S."/>
            <person name="Busman M."/>
            <person name="Brown D.W."/>
            <person name="Divon H."/>
            <person name="Uhlig S."/>
            <person name="Proctor R.H."/>
        </authorList>
    </citation>
    <scope>NUCLEOTIDE SEQUENCE [LARGE SCALE GENOMIC DNA]</scope>
    <source>
        <strain evidence="2 3">NRRL 20459</strain>
    </source>
</reference>
<proteinExistence type="predicted"/>
<protein>
    <submittedName>
        <fullName evidence="2">Sterol glucosyltransferase</fullName>
    </submittedName>
</protein>
<feature type="transmembrane region" description="Helical" evidence="1">
    <location>
        <begin position="55"/>
        <end position="78"/>
    </location>
</feature>